<evidence type="ECO:0000313" key="2">
    <source>
        <dbReference type="EMBL" id="GLS19370.1"/>
    </source>
</evidence>
<gene>
    <name evidence="2" type="ORF">GCM10007874_23870</name>
</gene>
<protein>
    <recommendedName>
        <fullName evidence="4">General stress protein 17M-like domain-containing protein</fullName>
    </recommendedName>
</protein>
<evidence type="ECO:0000256" key="1">
    <source>
        <dbReference type="SAM" id="MobiDB-lite"/>
    </source>
</evidence>
<evidence type="ECO:0000313" key="3">
    <source>
        <dbReference type="Proteomes" id="UP001156882"/>
    </source>
</evidence>
<feature type="compositionally biased region" description="Acidic residues" evidence="1">
    <location>
        <begin position="109"/>
        <end position="118"/>
    </location>
</feature>
<feature type="region of interest" description="Disordered" evidence="1">
    <location>
        <begin position="109"/>
        <end position="145"/>
    </location>
</feature>
<comment type="caution">
    <text evidence="2">The sequence shown here is derived from an EMBL/GenBank/DDBJ whole genome shotgun (WGS) entry which is preliminary data.</text>
</comment>
<name>A0ABQ6CGT9_9HYPH</name>
<keyword evidence="3" id="KW-1185">Reference proteome</keyword>
<proteinExistence type="predicted"/>
<dbReference type="Proteomes" id="UP001156882">
    <property type="component" value="Unassembled WGS sequence"/>
</dbReference>
<accession>A0ABQ6CGT9</accession>
<dbReference type="RefSeq" id="WP_284312289.1">
    <property type="nucleotide sequence ID" value="NZ_BSPC01000022.1"/>
</dbReference>
<dbReference type="EMBL" id="BSPC01000022">
    <property type="protein sequence ID" value="GLS19370.1"/>
    <property type="molecule type" value="Genomic_DNA"/>
</dbReference>
<feature type="compositionally biased region" description="Basic and acidic residues" evidence="1">
    <location>
        <begin position="120"/>
        <end position="130"/>
    </location>
</feature>
<reference evidence="3" key="1">
    <citation type="journal article" date="2019" name="Int. J. Syst. Evol. Microbiol.">
        <title>The Global Catalogue of Microorganisms (GCM) 10K type strain sequencing project: providing services to taxonomists for standard genome sequencing and annotation.</title>
        <authorList>
            <consortium name="The Broad Institute Genomics Platform"/>
            <consortium name="The Broad Institute Genome Sequencing Center for Infectious Disease"/>
            <person name="Wu L."/>
            <person name="Ma J."/>
        </authorList>
    </citation>
    <scope>NUCLEOTIDE SEQUENCE [LARGE SCALE GENOMIC DNA]</scope>
    <source>
        <strain evidence="3">NBRC 101365</strain>
    </source>
</reference>
<evidence type="ECO:0008006" key="4">
    <source>
        <dbReference type="Google" id="ProtNLM"/>
    </source>
</evidence>
<sequence>MSALIHALFDRPDTATKAKADLEAAGVAQNQISIVEGGDRAAQEVSHILDQHGLSSETASTYMHALSQGSAFLWLRLDPTVQNEAEINAVLERDGAILIDKADINDDADELSEAEGWDDFTQHGNEHSPDPEAESMWTGRDGSVR</sequence>
<organism evidence="2 3">
    <name type="scientific">Labrys miyagiensis</name>
    <dbReference type="NCBI Taxonomy" id="346912"/>
    <lineage>
        <taxon>Bacteria</taxon>
        <taxon>Pseudomonadati</taxon>
        <taxon>Pseudomonadota</taxon>
        <taxon>Alphaproteobacteria</taxon>
        <taxon>Hyphomicrobiales</taxon>
        <taxon>Xanthobacteraceae</taxon>
        <taxon>Labrys</taxon>
    </lineage>
</organism>